<evidence type="ECO:0000313" key="1">
    <source>
        <dbReference type="EMBL" id="EEB36028.1"/>
    </source>
</evidence>
<dbReference type="Pfam" id="PF18877">
    <property type="entry name" value="SSSPR-51"/>
    <property type="match status" value="2"/>
</dbReference>
<gene>
    <name evidence="1" type="ORF">ANHYDRO_01231</name>
</gene>
<name>B6W9H7_9FIRM</name>
<accession>B6W9H7</accession>
<dbReference type="Gene3D" id="3.10.20.320">
    <property type="entry name" value="Putative peptidoglycan bound protein (lpxtg motif)"/>
    <property type="match status" value="1"/>
</dbReference>
<evidence type="ECO:0008006" key="3">
    <source>
        <dbReference type="Google" id="ProtNLM"/>
    </source>
</evidence>
<protein>
    <recommendedName>
        <fullName evidence="3">MucBP domain protein</fullName>
    </recommendedName>
</protein>
<proteinExistence type="predicted"/>
<feature type="non-terminal residue" evidence="1">
    <location>
        <position position="1"/>
    </location>
</feature>
<comment type="caution">
    <text evidence="1">The sequence shown here is derived from an EMBL/GenBank/DDBJ whole genome shotgun (WGS) entry which is preliminary data.</text>
</comment>
<dbReference type="AlphaFoldDB" id="B6W9H7"/>
<organism evidence="1 2">
    <name type="scientific">Anaerococcus hydrogenalis DSM 7454</name>
    <dbReference type="NCBI Taxonomy" id="561177"/>
    <lineage>
        <taxon>Bacteria</taxon>
        <taxon>Bacillati</taxon>
        <taxon>Bacillota</taxon>
        <taxon>Tissierellia</taxon>
        <taxon>Tissierellales</taxon>
        <taxon>Peptoniphilaceae</taxon>
        <taxon>Anaerococcus</taxon>
    </lineage>
</organism>
<reference evidence="1 2" key="2">
    <citation type="submission" date="2008-10" db="EMBL/GenBank/DDBJ databases">
        <title>Draft genome sequence of Anaerococcus hydrogenalis (DSM 7454).</title>
        <authorList>
            <person name="Sudarsanam P."/>
            <person name="Ley R."/>
            <person name="Guruge J."/>
            <person name="Turnbaugh P.J."/>
            <person name="Mahowald M."/>
            <person name="Liep D."/>
            <person name="Gordon J."/>
        </authorList>
    </citation>
    <scope>NUCLEOTIDE SEQUENCE [LARGE SCALE GENOMIC DNA]</scope>
    <source>
        <strain evidence="1 2">DSM 7454</strain>
    </source>
</reference>
<reference evidence="1 2" key="1">
    <citation type="submission" date="2008-09" db="EMBL/GenBank/DDBJ databases">
        <authorList>
            <person name="Fulton L."/>
            <person name="Clifton S."/>
            <person name="Fulton B."/>
            <person name="Xu J."/>
            <person name="Minx P."/>
            <person name="Pepin K.H."/>
            <person name="Johnson M."/>
            <person name="Thiruvilangam P."/>
            <person name="Bhonagiri V."/>
            <person name="Nash W.E."/>
            <person name="Mardis E.R."/>
            <person name="Wilson R.K."/>
        </authorList>
    </citation>
    <scope>NUCLEOTIDE SEQUENCE [LARGE SCALE GENOMIC DNA]</scope>
    <source>
        <strain evidence="1 2">DSM 7454</strain>
    </source>
</reference>
<evidence type="ECO:0000313" key="2">
    <source>
        <dbReference type="Proteomes" id="UP000005451"/>
    </source>
</evidence>
<dbReference type="NCBIfam" id="TIGR04308">
    <property type="entry name" value="repeat_SSSPR51"/>
    <property type="match status" value="1"/>
</dbReference>
<dbReference type="Proteomes" id="UP000005451">
    <property type="component" value="Unassembled WGS sequence"/>
</dbReference>
<dbReference type="EMBL" id="ABXA01000031">
    <property type="protein sequence ID" value="EEB36028.1"/>
    <property type="molecule type" value="Genomic_DNA"/>
</dbReference>
<dbReference type="InterPro" id="IPR027579">
    <property type="entry name" value="SSSPR51_Rpt"/>
</dbReference>
<sequence>NTKHIYKKAEPTPEVVTEYVDEDGKTIAPQEDGTKDKKDIKGYEFVETKTDEKGNTKHIYKKKTTPSPSIVTKFVDENGNPLAKDEDGKQVKKIFLLMIL</sequence>